<comment type="catalytic activity">
    <reaction evidence="9">
        <text>L-aspartate + L-glutamine + ATP + H2O = L-asparagine + L-glutamate + AMP + diphosphate + H(+)</text>
        <dbReference type="Rhea" id="RHEA:12228"/>
        <dbReference type="ChEBI" id="CHEBI:15377"/>
        <dbReference type="ChEBI" id="CHEBI:15378"/>
        <dbReference type="ChEBI" id="CHEBI:29985"/>
        <dbReference type="ChEBI" id="CHEBI:29991"/>
        <dbReference type="ChEBI" id="CHEBI:30616"/>
        <dbReference type="ChEBI" id="CHEBI:33019"/>
        <dbReference type="ChEBI" id="CHEBI:58048"/>
        <dbReference type="ChEBI" id="CHEBI:58359"/>
        <dbReference type="ChEBI" id="CHEBI:456215"/>
        <dbReference type="EC" id="6.3.5.4"/>
    </reaction>
</comment>
<dbReference type="PANTHER" id="PTHR11772:SF2">
    <property type="entry name" value="ASPARAGINE SYNTHETASE [GLUTAMINE-HYDROLYZING]"/>
    <property type="match status" value="1"/>
</dbReference>
<dbReference type="InterPro" id="IPR033738">
    <property type="entry name" value="AsnB_N"/>
</dbReference>
<feature type="domain" description="Glutamine amidotransferase type-2" evidence="13">
    <location>
        <begin position="2"/>
        <end position="193"/>
    </location>
</feature>
<dbReference type="SUPFAM" id="SSF56235">
    <property type="entry name" value="N-terminal nucleophile aminohydrolases (Ntn hydrolases)"/>
    <property type="match status" value="1"/>
</dbReference>
<evidence type="ECO:0000256" key="5">
    <source>
        <dbReference type="ARBA" id="ARBA00022741"/>
    </source>
</evidence>
<dbReference type="SUPFAM" id="SSF52402">
    <property type="entry name" value="Adenine nucleotide alpha hydrolases-like"/>
    <property type="match status" value="1"/>
</dbReference>
<evidence type="ECO:0000259" key="13">
    <source>
        <dbReference type="PROSITE" id="PS51278"/>
    </source>
</evidence>
<dbReference type="PIRSF" id="PIRSF001589">
    <property type="entry name" value="Asn_synthetase_glu-h"/>
    <property type="match status" value="1"/>
</dbReference>
<dbReference type="CDD" id="cd00712">
    <property type="entry name" value="AsnB"/>
    <property type="match status" value="1"/>
</dbReference>
<dbReference type="NCBIfam" id="NF006949">
    <property type="entry name" value="PRK09431.1"/>
    <property type="match status" value="1"/>
</dbReference>
<dbReference type="PROSITE" id="PS51278">
    <property type="entry name" value="GATASE_TYPE_2"/>
    <property type="match status" value="1"/>
</dbReference>
<evidence type="ECO:0000256" key="8">
    <source>
        <dbReference type="ARBA" id="ARBA00022962"/>
    </source>
</evidence>
<feature type="binding site" evidence="11">
    <location>
        <begin position="353"/>
        <end position="354"/>
    </location>
    <ligand>
        <name>ATP</name>
        <dbReference type="ChEBI" id="CHEBI:30616"/>
    </ligand>
</feature>
<dbReference type="CDD" id="cd01991">
    <property type="entry name" value="Asn_synthase_B_C"/>
    <property type="match status" value="1"/>
</dbReference>
<dbReference type="Pfam" id="PF13537">
    <property type="entry name" value="GATase_7"/>
    <property type="match status" value="1"/>
</dbReference>
<evidence type="ECO:0000256" key="7">
    <source>
        <dbReference type="ARBA" id="ARBA00022888"/>
    </source>
</evidence>
<sequence length="562" mass="64825">MCGIFAIIGNENSEDYNSKREHYLECSRTLRHRGPDWNGIHIDNENKVVVAHERLSIIDVDNGAQPLISNDGNIVLSVNGEIYNHQGLKDIVLHRGYDFKTKSDCEVIIPLYQKYWTPCVDMLDGVFAFFLYDKRANDFFVARDPIGVNPLYYSENNLGELCFASEMKAIRKWDCKCKINIFPPGHYMAKNREIVPYYQPAWEDKRILELDYQVSEKEVCDNVRNALTRAVEKRLMADVPFGVLLSGGLDSSLTTSITDKILKERGNSGWGNKLHSFSIGLQGAPDLKYAREVADFLGTVHHELHFTIQEGLDALRDLIYKLETYDVTTVRASAPMYLMSRKIKATGIKMVLSGEGADEILGGYLYFHNAPSEEDFHTECVNRVKNLHYFDCLRANKSTMAWGVEVRVPFLDKNFLETSIPIRPDLKIRAREKGEPRVEKYILRKAFDKKMNPENYQYLPDSVLWRQKEQFSDGVGYNWVDSLIKETENTIEDNEMIDLNNKYPVNTPQTKEALYYRKIYEELFPNCENVSKYWVPNTDWEGVKADPSGRAQQVHDEHNETL</sequence>
<dbReference type="GO" id="GO:0005524">
    <property type="term" value="F:ATP binding"/>
    <property type="evidence" value="ECO:0007669"/>
    <property type="project" value="UniProtKB-KW"/>
</dbReference>
<evidence type="ECO:0000256" key="4">
    <source>
        <dbReference type="ARBA" id="ARBA00022605"/>
    </source>
</evidence>
<feature type="binding site" evidence="11">
    <location>
        <position position="104"/>
    </location>
    <ligand>
        <name>L-glutamine</name>
        <dbReference type="ChEBI" id="CHEBI:58359"/>
    </ligand>
</feature>
<feature type="binding site" evidence="11">
    <location>
        <position position="244"/>
    </location>
    <ligand>
        <name>ATP</name>
        <dbReference type="ChEBI" id="CHEBI:30616"/>
    </ligand>
</feature>
<evidence type="ECO:0000256" key="3">
    <source>
        <dbReference type="ARBA" id="ARBA00022598"/>
    </source>
</evidence>
<keyword evidence="4 10" id="KW-0028">Amino-acid biosynthesis</keyword>
<dbReference type="InterPro" id="IPR029055">
    <property type="entry name" value="Ntn_hydrolases_N"/>
</dbReference>
<reference evidence="14" key="1">
    <citation type="submission" date="2018-11" db="EMBL/GenBank/DDBJ databases">
        <title>A distinct lineage of giant viruses engineers rhodopsin photosystems in predatory marine eukaryotes.</title>
        <authorList>
            <person name="Needham D.M."/>
            <person name="Yoshizawa S."/>
            <person name="Hosaka T."/>
            <person name="Poirier C."/>
            <person name="Choi C.-J."/>
            <person name="Hehenberger E."/>
            <person name="Irwin N.A.T."/>
            <person name="Wilken S."/>
            <person name="Yung C.-M."/>
            <person name="Bachy C."/>
            <person name="Kurihara R."/>
            <person name="Nakajima Y."/>
            <person name="Kojima K."/>
            <person name="Kimura-Someya T."/>
            <person name="Leonard G."/>
            <person name="Malmstrom R.R."/>
            <person name="Mende D."/>
            <person name="Olson D.K."/>
            <person name="Sudo Y."/>
            <person name="Sudek S."/>
            <person name="Richards T.A."/>
            <person name="DeLong E.F."/>
            <person name="Keeling P.J."/>
            <person name="Santoro A.E."/>
            <person name="Shirouzu M."/>
            <person name="Iwasaki W."/>
            <person name="Worden A.Z."/>
        </authorList>
    </citation>
    <scope>NUCLEOTIDE SEQUENCE</scope>
</reference>
<keyword evidence="5 11" id="KW-0547">Nucleotide-binding</keyword>
<dbReference type="NCBIfam" id="TIGR01536">
    <property type="entry name" value="asn_synth_AEB"/>
    <property type="match status" value="1"/>
</dbReference>
<evidence type="ECO:0000313" key="14">
    <source>
        <dbReference type="EMBL" id="QDY52375.1"/>
    </source>
</evidence>
<evidence type="ECO:0000256" key="12">
    <source>
        <dbReference type="PIRSR" id="PIRSR001589-3"/>
    </source>
</evidence>
<dbReference type="Gene3D" id="3.60.20.10">
    <property type="entry name" value="Glutamine Phosphoribosylpyrophosphate, subunit 1, domain 1"/>
    <property type="match status" value="1"/>
</dbReference>
<dbReference type="InterPro" id="IPR001962">
    <property type="entry name" value="Asn_synthase"/>
</dbReference>
<comment type="pathway">
    <text evidence="1">Amino-acid biosynthesis; L-asparagine biosynthesis; L-asparagine from L-aspartate (L-Gln route): step 1/1.</text>
</comment>
<evidence type="ECO:0000256" key="6">
    <source>
        <dbReference type="ARBA" id="ARBA00022840"/>
    </source>
</evidence>
<accession>A0A5B8IIF6</accession>
<dbReference type="InterPro" id="IPR050795">
    <property type="entry name" value="Asn_Synthetase"/>
</dbReference>
<keyword evidence="7 10" id="KW-0061">Asparagine biosynthesis</keyword>
<dbReference type="EMBL" id="MK250091">
    <property type="protein sequence ID" value="QDY52375.1"/>
    <property type="molecule type" value="Genomic_DNA"/>
</dbReference>
<dbReference type="GO" id="GO:0006529">
    <property type="term" value="P:asparagine biosynthetic process"/>
    <property type="evidence" value="ECO:0007669"/>
    <property type="project" value="UniProtKB-KW"/>
</dbReference>
<name>A0A5B8IIF6_9VIRU</name>
<evidence type="ECO:0000256" key="1">
    <source>
        <dbReference type="ARBA" id="ARBA00005187"/>
    </source>
</evidence>
<feature type="binding site" evidence="11">
    <location>
        <position position="279"/>
    </location>
    <ligand>
        <name>ATP</name>
        <dbReference type="ChEBI" id="CHEBI:30616"/>
    </ligand>
</feature>
<protein>
    <recommendedName>
        <fullName evidence="2">asparagine synthase (glutamine-hydrolyzing)</fullName>
        <ecNumber evidence="2">6.3.5.4</ecNumber>
    </recommendedName>
</protein>
<feature type="site" description="Important for beta-aspartyl-AMP intermediate formation" evidence="12">
    <location>
        <position position="355"/>
    </location>
</feature>
<dbReference type="Pfam" id="PF00733">
    <property type="entry name" value="Asn_synthase"/>
    <property type="match status" value="1"/>
</dbReference>
<dbReference type="FunFam" id="3.40.50.620:FF:000031">
    <property type="entry name" value="Asparagine synthase B"/>
    <property type="match status" value="1"/>
</dbReference>
<evidence type="ECO:0000256" key="11">
    <source>
        <dbReference type="PIRSR" id="PIRSR001589-2"/>
    </source>
</evidence>
<dbReference type="InterPro" id="IPR006426">
    <property type="entry name" value="Asn_synth_AEB"/>
</dbReference>
<keyword evidence="3" id="KW-0436">Ligase</keyword>
<dbReference type="EC" id="6.3.5.4" evidence="2"/>
<gene>
    <name evidence="14" type="ORF">7_23</name>
</gene>
<proteinExistence type="predicted"/>
<keyword evidence="8 10" id="KW-0315">Glutamine amidotransferase</keyword>
<keyword evidence="6 11" id="KW-0067">ATP-binding</keyword>
<evidence type="ECO:0000256" key="9">
    <source>
        <dbReference type="ARBA" id="ARBA00048741"/>
    </source>
</evidence>
<dbReference type="InterPro" id="IPR014729">
    <property type="entry name" value="Rossmann-like_a/b/a_fold"/>
</dbReference>
<organism evidence="14">
    <name type="scientific">Mimiviridae sp. ChoanoV1</name>
    <dbReference type="NCBI Taxonomy" id="2596887"/>
    <lineage>
        <taxon>Viruses</taxon>
        <taxon>Varidnaviria</taxon>
        <taxon>Bamfordvirae</taxon>
        <taxon>Nucleocytoviricota</taxon>
        <taxon>Megaviricetes</taxon>
        <taxon>Imitervirales</taxon>
        <taxon>Schizomimiviridae</taxon>
    </lineage>
</organism>
<dbReference type="PANTHER" id="PTHR11772">
    <property type="entry name" value="ASPARAGINE SYNTHETASE"/>
    <property type="match status" value="1"/>
</dbReference>
<dbReference type="InterPro" id="IPR017932">
    <property type="entry name" value="GATase_2_dom"/>
</dbReference>
<evidence type="ECO:0000256" key="2">
    <source>
        <dbReference type="ARBA" id="ARBA00012737"/>
    </source>
</evidence>
<dbReference type="Gene3D" id="3.40.50.620">
    <property type="entry name" value="HUPs"/>
    <property type="match status" value="1"/>
</dbReference>
<evidence type="ECO:0000256" key="10">
    <source>
        <dbReference type="PIRSR" id="PIRSR001589-1"/>
    </source>
</evidence>
<dbReference type="GO" id="GO:0004066">
    <property type="term" value="F:asparagine synthase (glutamine-hydrolyzing) activity"/>
    <property type="evidence" value="ECO:0007669"/>
    <property type="project" value="UniProtKB-EC"/>
</dbReference>
<feature type="active site" description="For GATase activity" evidence="10">
    <location>
        <position position="2"/>
    </location>
</feature>